<dbReference type="Pfam" id="PF03466">
    <property type="entry name" value="LysR_substrate"/>
    <property type="match status" value="1"/>
</dbReference>
<evidence type="ECO:0000313" key="7">
    <source>
        <dbReference type="Proteomes" id="UP000193963"/>
    </source>
</evidence>
<dbReference type="Pfam" id="PF00126">
    <property type="entry name" value="HTH_1"/>
    <property type="match status" value="1"/>
</dbReference>
<dbReference type="InterPro" id="IPR005119">
    <property type="entry name" value="LysR_subst-bd"/>
</dbReference>
<dbReference type="SUPFAM" id="SSF53850">
    <property type="entry name" value="Periplasmic binding protein-like II"/>
    <property type="match status" value="1"/>
</dbReference>
<proteinExistence type="inferred from homology"/>
<keyword evidence="2" id="KW-0805">Transcription regulation</keyword>
<keyword evidence="7" id="KW-1185">Reference proteome</keyword>
<evidence type="ECO:0000256" key="4">
    <source>
        <dbReference type="ARBA" id="ARBA00023163"/>
    </source>
</evidence>
<dbReference type="CDD" id="cd05466">
    <property type="entry name" value="PBP2_LTTR_substrate"/>
    <property type="match status" value="1"/>
</dbReference>
<dbReference type="RefSeq" id="WP_085890062.1">
    <property type="nucleotide sequence ID" value="NZ_FWFN01000010.1"/>
</dbReference>
<dbReference type="PRINTS" id="PR00039">
    <property type="entry name" value="HTHLYSR"/>
</dbReference>
<reference evidence="6 7" key="1">
    <citation type="submission" date="2017-03" db="EMBL/GenBank/DDBJ databases">
        <authorList>
            <person name="Afonso C.L."/>
            <person name="Miller P.J."/>
            <person name="Scott M.A."/>
            <person name="Spackman E."/>
            <person name="Goraichik I."/>
            <person name="Dimitrov K.M."/>
            <person name="Suarez D.L."/>
            <person name="Swayne D.E."/>
        </authorList>
    </citation>
    <scope>NUCLEOTIDE SEQUENCE [LARGE SCALE GENOMIC DNA]</scope>
    <source>
        <strain evidence="6 7">CECT 7751</strain>
    </source>
</reference>
<protein>
    <submittedName>
        <fullName evidence="6">HTH-type transcriptional activator CmpR</fullName>
    </submittedName>
</protein>
<sequence length="296" mass="33067">MRLTQLRALVALSDNGSIRSAANSLGLSQSALTRSLRELERDTGAALLDRRQHGTEFTEAGRSLLQHARLVQATLRRAEEDVRRISGQTVPRARIAVTPFLASLGISRLYNQFRRRYPDGQLELDIGILSSSLPRLIDGSLDVSFCIVEPTELPNELTFQQFRTVNMVAVTRKKDLAKPQSWEALTHEQWVLNPSPATTDAYFHSWMSRKGVKLRNKTILCRSAQMLSSLVEELDVIAVCPEPLYYARLAPAGIYRVGLPELPEPMPMGALTMTHMPKSQAVQDLISIAEHISLKI</sequence>
<dbReference type="Gene3D" id="3.40.190.290">
    <property type="match status" value="1"/>
</dbReference>
<organism evidence="6 7">
    <name type="scientific">Pseudooceanicola marinus</name>
    <dbReference type="NCBI Taxonomy" id="396013"/>
    <lineage>
        <taxon>Bacteria</taxon>
        <taxon>Pseudomonadati</taxon>
        <taxon>Pseudomonadota</taxon>
        <taxon>Alphaproteobacteria</taxon>
        <taxon>Rhodobacterales</taxon>
        <taxon>Paracoccaceae</taxon>
        <taxon>Pseudooceanicola</taxon>
    </lineage>
</organism>
<dbReference type="SUPFAM" id="SSF46785">
    <property type="entry name" value="Winged helix' DNA-binding domain"/>
    <property type="match status" value="1"/>
</dbReference>
<dbReference type="EMBL" id="FWFN01000010">
    <property type="protein sequence ID" value="SLN73522.1"/>
    <property type="molecule type" value="Genomic_DNA"/>
</dbReference>
<evidence type="ECO:0000256" key="1">
    <source>
        <dbReference type="ARBA" id="ARBA00009437"/>
    </source>
</evidence>
<dbReference type="GO" id="GO:0000976">
    <property type="term" value="F:transcription cis-regulatory region binding"/>
    <property type="evidence" value="ECO:0007669"/>
    <property type="project" value="TreeGrafter"/>
</dbReference>
<dbReference type="Proteomes" id="UP000193963">
    <property type="component" value="Unassembled WGS sequence"/>
</dbReference>
<dbReference type="InterPro" id="IPR000847">
    <property type="entry name" value="LysR_HTH_N"/>
</dbReference>
<dbReference type="PROSITE" id="PS50931">
    <property type="entry name" value="HTH_LYSR"/>
    <property type="match status" value="1"/>
</dbReference>
<evidence type="ECO:0000259" key="5">
    <source>
        <dbReference type="PROSITE" id="PS50931"/>
    </source>
</evidence>
<dbReference type="InterPro" id="IPR036388">
    <property type="entry name" value="WH-like_DNA-bd_sf"/>
</dbReference>
<evidence type="ECO:0000313" key="6">
    <source>
        <dbReference type="EMBL" id="SLN73522.1"/>
    </source>
</evidence>
<dbReference type="InterPro" id="IPR036390">
    <property type="entry name" value="WH_DNA-bd_sf"/>
</dbReference>
<keyword evidence="4" id="KW-0804">Transcription</keyword>
<dbReference type="Gene3D" id="1.10.10.10">
    <property type="entry name" value="Winged helix-like DNA-binding domain superfamily/Winged helix DNA-binding domain"/>
    <property type="match status" value="1"/>
</dbReference>
<dbReference type="GO" id="GO:0003700">
    <property type="term" value="F:DNA-binding transcription factor activity"/>
    <property type="evidence" value="ECO:0007669"/>
    <property type="project" value="InterPro"/>
</dbReference>
<evidence type="ECO:0000256" key="2">
    <source>
        <dbReference type="ARBA" id="ARBA00023015"/>
    </source>
</evidence>
<dbReference type="OrthoDB" id="9815174at2"/>
<keyword evidence="3" id="KW-0238">DNA-binding</keyword>
<dbReference type="AlphaFoldDB" id="A0A1X7ABI0"/>
<accession>A0A1X7ABI0</accession>
<dbReference type="PANTHER" id="PTHR30126:SF97">
    <property type="entry name" value="HTH-TYPE TRANSCRIPTIONAL REGULATOR ABGR"/>
    <property type="match status" value="1"/>
</dbReference>
<gene>
    <name evidence="6" type="primary">cmpR_5</name>
    <name evidence="6" type="ORF">PSM7751_04054</name>
</gene>
<evidence type="ECO:0000256" key="3">
    <source>
        <dbReference type="ARBA" id="ARBA00023125"/>
    </source>
</evidence>
<feature type="domain" description="HTH lysR-type" evidence="5">
    <location>
        <begin position="1"/>
        <end position="58"/>
    </location>
</feature>
<comment type="similarity">
    <text evidence="1">Belongs to the LysR transcriptional regulatory family.</text>
</comment>
<name>A0A1X7ABI0_9RHOB</name>
<dbReference type="PANTHER" id="PTHR30126">
    <property type="entry name" value="HTH-TYPE TRANSCRIPTIONAL REGULATOR"/>
    <property type="match status" value="1"/>
</dbReference>